<reference evidence="1" key="1">
    <citation type="submission" date="2022-11" db="EMBL/GenBank/DDBJ databases">
        <title>The characterization of three novel Bacteroidetes species and genomic analysis of their roles in tidal elemental geochemical cycles.</title>
        <authorList>
            <person name="Ma K.-J."/>
        </authorList>
    </citation>
    <scope>NUCLEOTIDE SEQUENCE</scope>
    <source>
        <strain evidence="1">M415</strain>
    </source>
</reference>
<keyword evidence="2" id="KW-1185">Reference proteome</keyword>
<dbReference type="EMBL" id="JAPFQP010000001">
    <property type="protein sequence ID" value="MCX2718581.1"/>
    <property type="molecule type" value="Genomic_DNA"/>
</dbReference>
<dbReference type="Gene3D" id="2.50.20.10">
    <property type="entry name" value="Lipoprotein localisation LolA/LolB/LppX"/>
    <property type="match status" value="1"/>
</dbReference>
<gene>
    <name evidence="1" type="ORF">OO016_03105</name>
</gene>
<sequence>MNERKLAVVKRILASVVIALTLSCKSGKIISDAKVDKSLSARVIIKNHYKNQLDFKTLTGRIKIDYSDGYATQSIGVSLRMEKDKAIWISAPLGVVKALITPERVSFYNKLENQYFDGDFRYLSRLLGTDVDFEIVQNLLLGQALLDLREEKYQAEVNGDNYELKPKKAMELFKPLFRIEPGNFKLAAQQLSQPWEKRLLEIRYKNYQQRDERILPNEIGIVAIDKDQRTTIAIEYRSMEFNRRLNFPYKIPKGFEEIVLK</sequence>
<dbReference type="Proteomes" id="UP001207116">
    <property type="component" value="Unassembled WGS sequence"/>
</dbReference>
<dbReference type="PROSITE" id="PS51257">
    <property type="entry name" value="PROKAR_LIPOPROTEIN"/>
    <property type="match status" value="1"/>
</dbReference>
<organism evidence="1 2">
    <name type="scientific">Lentiprolixibacter aurantiacus</name>
    <dbReference type="NCBI Taxonomy" id="2993939"/>
    <lineage>
        <taxon>Bacteria</taxon>
        <taxon>Pseudomonadati</taxon>
        <taxon>Bacteroidota</taxon>
        <taxon>Flavobacteriia</taxon>
        <taxon>Flavobacteriales</taxon>
        <taxon>Flavobacteriaceae</taxon>
        <taxon>Lentiprolixibacter</taxon>
    </lineage>
</organism>
<protein>
    <submittedName>
        <fullName evidence="1">DUF4292 domain-containing protein</fullName>
    </submittedName>
</protein>
<name>A0AAE3MJQ1_9FLAO</name>
<dbReference type="AlphaFoldDB" id="A0AAE3MJQ1"/>
<dbReference type="InterPro" id="IPR025634">
    <property type="entry name" value="DUF4292"/>
</dbReference>
<proteinExistence type="predicted"/>
<comment type="caution">
    <text evidence="1">The sequence shown here is derived from an EMBL/GenBank/DDBJ whole genome shotgun (WGS) entry which is preliminary data.</text>
</comment>
<dbReference type="RefSeq" id="WP_266010747.1">
    <property type="nucleotide sequence ID" value="NZ_JAPFQP010000001.1"/>
</dbReference>
<accession>A0AAE3MJQ1</accession>
<evidence type="ECO:0000313" key="2">
    <source>
        <dbReference type="Proteomes" id="UP001207116"/>
    </source>
</evidence>
<evidence type="ECO:0000313" key="1">
    <source>
        <dbReference type="EMBL" id="MCX2718581.1"/>
    </source>
</evidence>
<dbReference type="Pfam" id="PF14125">
    <property type="entry name" value="DUF4292"/>
    <property type="match status" value="1"/>
</dbReference>